<protein>
    <submittedName>
        <fullName evidence="1">Uncharacterized protein</fullName>
    </submittedName>
</protein>
<accession>A0A5D2P3D4</accession>
<dbReference type="Proteomes" id="UP000322667">
    <property type="component" value="Chromosome A09"/>
</dbReference>
<dbReference type="AlphaFoldDB" id="A0A5D2P3D4"/>
<sequence>MSCFVNSTRNKQFFNNSQRIPFYDQALETHLLREQKRPFTCSCFSNERISNILYQISYSSSDFPS</sequence>
<name>A0A5D2P3D4_GOSTO</name>
<keyword evidence="2" id="KW-1185">Reference proteome</keyword>
<reference evidence="1 2" key="1">
    <citation type="submission" date="2019-07" db="EMBL/GenBank/DDBJ databases">
        <title>WGS assembly of Gossypium tomentosum.</title>
        <authorList>
            <person name="Chen Z.J."/>
            <person name="Sreedasyam A."/>
            <person name="Ando A."/>
            <person name="Song Q."/>
            <person name="De L."/>
            <person name="Hulse-Kemp A."/>
            <person name="Ding M."/>
            <person name="Ye W."/>
            <person name="Kirkbride R."/>
            <person name="Jenkins J."/>
            <person name="Plott C."/>
            <person name="Lovell J."/>
            <person name="Lin Y.-M."/>
            <person name="Vaughn R."/>
            <person name="Liu B."/>
            <person name="Li W."/>
            <person name="Simpson S."/>
            <person name="Scheffler B."/>
            <person name="Saski C."/>
            <person name="Grover C."/>
            <person name="Hu G."/>
            <person name="Conover J."/>
            <person name="Carlson J."/>
            <person name="Shu S."/>
            <person name="Boston L."/>
            <person name="Williams M."/>
            <person name="Peterson D."/>
            <person name="Mcgee K."/>
            <person name="Jones D."/>
            <person name="Wendel J."/>
            <person name="Stelly D."/>
            <person name="Grimwood J."/>
            <person name="Schmutz J."/>
        </authorList>
    </citation>
    <scope>NUCLEOTIDE SEQUENCE [LARGE SCALE GENOMIC DNA]</scope>
    <source>
        <strain evidence="1">7179.01</strain>
    </source>
</reference>
<dbReference type="EMBL" id="CM017618">
    <property type="protein sequence ID" value="TYI10818.1"/>
    <property type="molecule type" value="Genomic_DNA"/>
</dbReference>
<organism evidence="1 2">
    <name type="scientific">Gossypium tomentosum</name>
    <name type="common">Hawaiian cotton</name>
    <name type="synonym">Gossypium sandvicense</name>
    <dbReference type="NCBI Taxonomy" id="34277"/>
    <lineage>
        <taxon>Eukaryota</taxon>
        <taxon>Viridiplantae</taxon>
        <taxon>Streptophyta</taxon>
        <taxon>Embryophyta</taxon>
        <taxon>Tracheophyta</taxon>
        <taxon>Spermatophyta</taxon>
        <taxon>Magnoliopsida</taxon>
        <taxon>eudicotyledons</taxon>
        <taxon>Gunneridae</taxon>
        <taxon>Pentapetalae</taxon>
        <taxon>rosids</taxon>
        <taxon>malvids</taxon>
        <taxon>Malvales</taxon>
        <taxon>Malvaceae</taxon>
        <taxon>Malvoideae</taxon>
        <taxon>Gossypium</taxon>
    </lineage>
</organism>
<gene>
    <name evidence="1" type="ORF">ES332_A09G167400v1</name>
</gene>
<proteinExistence type="predicted"/>
<evidence type="ECO:0000313" key="1">
    <source>
        <dbReference type="EMBL" id="TYI10818.1"/>
    </source>
</evidence>
<evidence type="ECO:0000313" key="2">
    <source>
        <dbReference type="Proteomes" id="UP000322667"/>
    </source>
</evidence>